<keyword evidence="3" id="KW-1185">Reference proteome</keyword>
<feature type="region of interest" description="Disordered" evidence="1">
    <location>
        <begin position="1"/>
        <end position="29"/>
    </location>
</feature>
<reference evidence="2" key="1">
    <citation type="submission" date="2023-11" db="EMBL/GenBank/DDBJ databases">
        <title>Genome assemblies of two species of porcelain crab, Petrolisthes cinctipes and Petrolisthes manimaculis (Anomura: Porcellanidae).</title>
        <authorList>
            <person name="Angst P."/>
        </authorList>
    </citation>
    <scope>NUCLEOTIDE SEQUENCE</scope>
    <source>
        <strain evidence="2">PB745_02</strain>
        <tissue evidence="2">Gill</tissue>
    </source>
</reference>
<proteinExistence type="predicted"/>
<dbReference type="EMBL" id="JAWZYT010000559">
    <property type="protein sequence ID" value="KAK4321829.1"/>
    <property type="molecule type" value="Genomic_DNA"/>
</dbReference>
<organism evidence="2 3">
    <name type="scientific">Petrolisthes manimaculis</name>
    <dbReference type="NCBI Taxonomy" id="1843537"/>
    <lineage>
        <taxon>Eukaryota</taxon>
        <taxon>Metazoa</taxon>
        <taxon>Ecdysozoa</taxon>
        <taxon>Arthropoda</taxon>
        <taxon>Crustacea</taxon>
        <taxon>Multicrustacea</taxon>
        <taxon>Malacostraca</taxon>
        <taxon>Eumalacostraca</taxon>
        <taxon>Eucarida</taxon>
        <taxon>Decapoda</taxon>
        <taxon>Pleocyemata</taxon>
        <taxon>Anomura</taxon>
        <taxon>Galatheoidea</taxon>
        <taxon>Porcellanidae</taxon>
        <taxon>Petrolisthes</taxon>
    </lineage>
</organism>
<evidence type="ECO:0000313" key="2">
    <source>
        <dbReference type="EMBL" id="KAK4321829.1"/>
    </source>
</evidence>
<accession>A0AAE1UKU2</accession>
<sequence length="74" mass="8708">MLRWRELGRQEGGELEEMPKRGIGNDKKDWESRHNDAVISHDNREAKLYVMYEEIEKDLLLLGELLCVIVPRSV</sequence>
<dbReference type="AlphaFoldDB" id="A0AAE1UKU2"/>
<gene>
    <name evidence="2" type="ORF">Pmani_007456</name>
</gene>
<dbReference type="Proteomes" id="UP001292094">
    <property type="component" value="Unassembled WGS sequence"/>
</dbReference>
<name>A0AAE1UKU2_9EUCA</name>
<evidence type="ECO:0000313" key="3">
    <source>
        <dbReference type="Proteomes" id="UP001292094"/>
    </source>
</evidence>
<comment type="caution">
    <text evidence="2">The sequence shown here is derived from an EMBL/GenBank/DDBJ whole genome shotgun (WGS) entry which is preliminary data.</text>
</comment>
<evidence type="ECO:0000256" key="1">
    <source>
        <dbReference type="SAM" id="MobiDB-lite"/>
    </source>
</evidence>
<protein>
    <submittedName>
        <fullName evidence="2">Uncharacterized protein</fullName>
    </submittedName>
</protein>